<dbReference type="AlphaFoldDB" id="A0A5N6E915"/>
<organism evidence="1 2">
    <name type="scientific">Aspergillus novoparasiticus</name>
    <dbReference type="NCBI Taxonomy" id="986946"/>
    <lineage>
        <taxon>Eukaryota</taxon>
        <taxon>Fungi</taxon>
        <taxon>Dikarya</taxon>
        <taxon>Ascomycota</taxon>
        <taxon>Pezizomycotina</taxon>
        <taxon>Eurotiomycetes</taxon>
        <taxon>Eurotiomycetidae</taxon>
        <taxon>Eurotiales</taxon>
        <taxon>Aspergillaceae</taxon>
        <taxon>Aspergillus</taxon>
        <taxon>Aspergillus subgen. Circumdati</taxon>
    </lineage>
</organism>
<dbReference type="EMBL" id="ML733652">
    <property type="protein sequence ID" value="KAB8213263.1"/>
    <property type="molecule type" value="Genomic_DNA"/>
</dbReference>
<protein>
    <submittedName>
        <fullName evidence="1">Uncharacterized protein</fullName>
    </submittedName>
</protein>
<gene>
    <name evidence="1" type="ORF">BDV33DRAFT_185117</name>
</gene>
<reference evidence="1 2" key="1">
    <citation type="submission" date="2019-04" db="EMBL/GenBank/DDBJ databases">
        <title>Fungal friends and foes A comparative genomics study of 23 Aspergillus species from section Flavi.</title>
        <authorList>
            <consortium name="DOE Joint Genome Institute"/>
            <person name="Kjaerbolling I."/>
            <person name="Vesth T.C."/>
            <person name="Frisvad J.C."/>
            <person name="Nybo J.L."/>
            <person name="Theobald S."/>
            <person name="Kildgaard S."/>
            <person name="Petersen T.I."/>
            <person name="Kuo A."/>
            <person name="Sato A."/>
            <person name="Lyhne E.K."/>
            <person name="Kogle M.E."/>
            <person name="Wiebenga A."/>
            <person name="Kun R.S."/>
            <person name="Lubbers R.J."/>
            <person name="Makela M.R."/>
            <person name="Barry K."/>
            <person name="Chovatia M."/>
            <person name="Clum A."/>
            <person name="Daum C."/>
            <person name="Haridas S."/>
            <person name="He G."/>
            <person name="LaButti K."/>
            <person name="Lipzen A."/>
            <person name="Mondo S."/>
            <person name="Pangilinan J."/>
            <person name="Riley R."/>
            <person name="Salamov A."/>
            <person name="Simmons B.A."/>
            <person name="Magnuson J.K."/>
            <person name="Henrissat B."/>
            <person name="Mortensen U.H."/>
            <person name="Larsen T.O."/>
            <person name="De vries R.P."/>
            <person name="Grigoriev I.V."/>
            <person name="Machida M."/>
            <person name="Baker S.E."/>
            <person name="Andersen M.R."/>
        </authorList>
    </citation>
    <scope>NUCLEOTIDE SEQUENCE [LARGE SCALE GENOMIC DNA]</scope>
    <source>
        <strain evidence="1 2">CBS 126849</strain>
    </source>
</reference>
<keyword evidence="2" id="KW-1185">Reference proteome</keyword>
<evidence type="ECO:0000313" key="1">
    <source>
        <dbReference type="EMBL" id="KAB8213263.1"/>
    </source>
</evidence>
<name>A0A5N6E915_9EURO</name>
<accession>A0A5N6E915</accession>
<proteinExistence type="predicted"/>
<sequence length="72" mass="8347">MSPLLQPPHENTHATIISAYLNTVIEMVYQGKRRERTPNIDLLIEFLPQSAHSLKFWNARTIVLGRDNAFDR</sequence>
<evidence type="ECO:0000313" key="2">
    <source>
        <dbReference type="Proteomes" id="UP000326799"/>
    </source>
</evidence>
<dbReference type="Proteomes" id="UP000326799">
    <property type="component" value="Unassembled WGS sequence"/>
</dbReference>